<dbReference type="RefSeq" id="WP_014811767.1">
    <property type="nucleotide sequence ID" value="NC_018025.1"/>
</dbReference>
<sequence length="323" mass="36470">MVKFFLIVLSGLALMGCGSSDLEQARIEDQKVISDLKAKLADAQSAMEVRQNEIDRLTRQMQDVTSKNNELQNLLKTRIEQKTAKPEPPGRVELLGAKALAEYKAEQLSRRVEKLTTDLDQRERELAEINQKTKNQGAEVEQLRQTVAELQKTDANRTAELQGRIESITKQLKERSDAAEQFRQQLNERTELLNALKNAVADAGKLKTTAESENATLRQALEETKKQLEAANAATEEARQEAVKFHAYGEQIYTQSGQWKQYAEQMKQEAERLNSELQAATTEITQLQEQVQTLQAEIQKPSTVERLLQPPDVPGEQQTQSLN</sequence>
<protein>
    <recommendedName>
        <fullName evidence="5">Chromosome partition protein Smc</fullName>
    </recommendedName>
</protein>
<feature type="region of interest" description="Disordered" evidence="2">
    <location>
        <begin position="301"/>
        <end position="323"/>
    </location>
</feature>
<dbReference type="PROSITE" id="PS51257">
    <property type="entry name" value="PROKAR_LIPOPROTEIN"/>
    <property type="match status" value="1"/>
</dbReference>
<dbReference type="KEGG" id="dti:Desti_4000"/>
<proteinExistence type="predicted"/>
<dbReference type="Proteomes" id="UP000006055">
    <property type="component" value="Chromosome"/>
</dbReference>
<dbReference type="eggNOG" id="COG1196">
    <property type="taxonomic scope" value="Bacteria"/>
</dbReference>
<dbReference type="AlphaFoldDB" id="I4CAQ0"/>
<evidence type="ECO:0008006" key="5">
    <source>
        <dbReference type="Google" id="ProtNLM"/>
    </source>
</evidence>
<evidence type="ECO:0000313" key="4">
    <source>
        <dbReference type="Proteomes" id="UP000006055"/>
    </source>
</evidence>
<evidence type="ECO:0000313" key="3">
    <source>
        <dbReference type="EMBL" id="AFM26641.1"/>
    </source>
</evidence>
<feature type="coiled-coil region" evidence="1">
    <location>
        <begin position="98"/>
        <end position="297"/>
    </location>
</feature>
<keyword evidence="1" id="KW-0175">Coiled coil</keyword>
<organism evidence="3 4">
    <name type="scientific">Desulfomonile tiedjei (strain ATCC 49306 / DSM 6799 / DCB-1)</name>
    <dbReference type="NCBI Taxonomy" id="706587"/>
    <lineage>
        <taxon>Bacteria</taxon>
        <taxon>Pseudomonadati</taxon>
        <taxon>Thermodesulfobacteriota</taxon>
        <taxon>Desulfomonilia</taxon>
        <taxon>Desulfomonilales</taxon>
        <taxon>Desulfomonilaceae</taxon>
        <taxon>Desulfomonile</taxon>
    </lineage>
</organism>
<accession>I4CAQ0</accession>
<gene>
    <name evidence="3" type="ordered locus">Desti_4000</name>
</gene>
<evidence type="ECO:0000256" key="1">
    <source>
        <dbReference type="SAM" id="Coils"/>
    </source>
</evidence>
<reference evidence="4" key="1">
    <citation type="submission" date="2012-06" db="EMBL/GenBank/DDBJ databases">
        <title>Complete sequence of chromosome of Desulfomonile tiedjei DSM 6799.</title>
        <authorList>
            <person name="Lucas S."/>
            <person name="Copeland A."/>
            <person name="Lapidus A."/>
            <person name="Glavina del Rio T."/>
            <person name="Dalin E."/>
            <person name="Tice H."/>
            <person name="Bruce D."/>
            <person name="Goodwin L."/>
            <person name="Pitluck S."/>
            <person name="Peters L."/>
            <person name="Ovchinnikova G."/>
            <person name="Zeytun A."/>
            <person name="Lu M."/>
            <person name="Kyrpides N."/>
            <person name="Mavromatis K."/>
            <person name="Ivanova N."/>
            <person name="Brettin T."/>
            <person name="Detter J.C."/>
            <person name="Han C."/>
            <person name="Larimer F."/>
            <person name="Land M."/>
            <person name="Hauser L."/>
            <person name="Markowitz V."/>
            <person name="Cheng J.-F."/>
            <person name="Hugenholtz P."/>
            <person name="Woyke T."/>
            <person name="Wu D."/>
            <person name="Spring S."/>
            <person name="Schroeder M."/>
            <person name="Brambilla E."/>
            <person name="Klenk H.-P."/>
            <person name="Eisen J.A."/>
        </authorList>
    </citation>
    <scope>NUCLEOTIDE SEQUENCE [LARGE SCALE GENOMIC DNA]</scope>
    <source>
        <strain evidence="4">ATCC 49306 / DSM 6799 / DCB-1</strain>
    </source>
</reference>
<dbReference type="EMBL" id="CP003360">
    <property type="protein sequence ID" value="AFM26641.1"/>
    <property type="molecule type" value="Genomic_DNA"/>
</dbReference>
<name>I4CAQ0_DESTA</name>
<dbReference type="Gene3D" id="1.10.287.1490">
    <property type="match status" value="1"/>
</dbReference>
<keyword evidence="4" id="KW-1185">Reference proteome</keyword>
<dbReference type="STRING" id="706587.Desti_4000"/>
<evidence type="ECO:0000256" key="2">
    <source>
        <dbReference type="SAM" id="MobiDB-lite"/>
    </source>
</evidence>
<feature type="coiled-coil region" evidence="1">
    <location>
        <begin position="33"/>
        <end position="74"/>
    </location>
</feature>
<dbReference type="HOGENOM" id="CLU_859774_0_0_7"/>